<dbReference type="InterPro" id="IPR021559">
    <property type="entry name" value="DUF3019"/>
</dbReference>
<accession>A0A2S0VLK5</accession>
<name>A0A2S0VLK5_9ALTE</name>
<proteinExistence type="predicted"/>
<evidence type="ECO:0000256" key="1">
    <source>
        <dbReference type="SAM" id="SignalP"/>
    </source>
</evidence>
<keyword evidence="1" id="KW-0732">Signal</keyword>
<evidence type="ECO:0000313" key="3">
    <source>
        <dbReference type="Proteomes" id="UP000244441"/>
    </source>
</evidence>
<sequence length="118" mass="13624">MSRSGFIVFLFMLVIKNASAANLSLKPRACSVDKHGQCNLDIVVVYQVKQPACLFVNDTQLTCTNNTELNQYTYSYNSDQPLVFSLVNQQSQPIVEVEFLRLQLSKFRRRQRNPWSLF</sequence>
<protein>
    <recommendedName>
        <fullName evidence="4">DUF3019 domain-containing protein</fullName>
    </recommendedName>
</protein>
<feature type="signal peptide" evidence="1">
    <location>
        <begin position="1"/>
        <end position="20"/>
    </location>
</feature>
<feature type="chain" id="PRO_5015503457" description="DUF3019 domain-containing protein" evidence="1">
    <location>
        <begin position="21"/>
        <end position="118"/>
    </location>
</feature>
<dbReference type="EMBL" id="CP026604">
    <property type="protein sequence ID" value="AWB65094.1"/>
    <property type="molecule type" value="Genomic_DNA"/>
</dbReference>
<dbReference type="AlphaFoldDB" id="A0A2S0VLK5"/>
<evidence type="ECO:0000313" key="2">
    <source>
        <dbReference type="EMBL" id="AWB65094.1"/>
    </source>
</evidence>
<organism evidence="2 3">
    <name type="scientific">Saccharobesus litoralis</name>
    <dbReference type="NCBI Taxonomy" id="2172099"/>
    <lineage>
        <taxon>Bacteria</taxon>
        <taxon>Pseudomonadati</taxon>
        <taxon>Pseudomonadota</taxon>
        <taxon>Gammaproteobacteria</taxon>
        <taxon>Alteromonadales</taxon>
        <taxon>Alteromonadaceae</taxon>
        <taxon>Saccharobesus</taxon>
    </lineage>
</organism>
<gene>
    <name evidence="2" type="ORF">C2869_00945</name>
</gene>
<dbReference type="KEGG" id="cate:C2869_00945"/>
<evidence type="ECO:0008006" key="4">
    <source>
        <dbReference type="Google" id="ProtNLM"/>
    </source>
</evidence>
<dbReference type="Proteomes" id="UP000244441">
    <property type="component" value="Chromosome"/>
</dbReference>
<reference evidence="2 3" key="1">
    <citation type="submission" date="2018-01" db="EMBL/GenBank/DDBJ databases">
        <title>Genome sequence of a Cantenovulum-like bacteria.</title>
        <authorList>
            <person name="Tan W.R."/>
            <person name="Lau N.-S."/>
            <person name="Go F."/>
            <person name="Amirul A.-A.A."/>
        </authorList>
    </citation>
    <scope>NUCLEOTIDE SEQUENCE [LARGE SCALE GENOMIC DNA]</scope>
    <source>
        <strain evidence="2 3">CCB-QB4</strain>
    </source>
</reference>
<keyword evidence="3" id="KW-1185">Reference proteome</keyword>
<dbReference type="Pfam" id="PF11456">
    <property type="entry name" value="DUF3019"/>
    <property type="match status" value="1"/>
</dbReference>